<dbReference type="Proteomes" id="UP000799779">
    <property type="component" value="Unassembled WGS sequence"/>
</dbReference>
<keyword evidence="3" id="KW-1185">Reference proteome</keyword>
<reference evidence="2" key="1">
    <citation type="journal article" date="2020" name="Stud. Mycol.">
        <title>101 Dothideomycetes genomes: a test case for predicting lifestyles and emergence of pathogens.</title>
        <authorList>
            <person name="Haridas S."/>
            <person name="Albert R."/>
            <person name="Binder M."/>
            <person name="Bloem J."/>
            <person name="Labutti K."/>
            <person name="Salamov A."/>
            <person name="Andreopoulos B."/>
            <person name="Baker S."/>
            <person name="Barry K."/>
            <person name="Bills G."/>
            <person name="Bluhm B."/>
            <person name="Cannon C."/>
            <person name="Castanera R."/>
            <person name="Culley D."/>
            <person name="Daum C."/>
            <person name="Ezra D."/>
            <person name="Gonzalez J."/>
            <person name="Henrissat B."/>
            <person name="Kuo A."/>
            <person name="Liang C."/>
            <person name="Lipzen A."/>
            <person name="Lutzoni F."/>
            <person name="Magnuson J."/>
            <person name="Mondo S."/>
            <person name="Nolan M."/>
            <person name="Ohm R."/>
            <person name="Pangilinan J."/>
            <person name="Park H.-J."/>
            <person name="Ramirez L."/>
            <person name="Alfaro M."/>
            <person name="Sun H."/>
            <person name="Tritt A."/>
            <person name="Yoshinaga Y."/>
            <person name="Zwiers L.-H."/>
            <person name="Turgeon B."/>
            <person name="Goodwin S."/>
            <person name="Spatafora J."/>
            <person name="Crous P."/>
            <person name="Grigoriev I."/>
        </authorList>
    </citation>
    <scope>NUCLEOTIDE SEQUENCE</scope>
    <source>
        <strain evidence="2">CBS 123094</strain>
    </source>
</reference>
<dbReference type="AlphaFoldDB" id="A0A6A5VVR1"/>
<accession>A0A6A5VVR1</accession>
<sequence length="80" mass="8221">MEQSLPQSGGQLRRGTCWGGGTKKTGVEMPDNAPRNSQHASGGCMQGVPGVRLAASYGVLEGQAWCIVQCSTVACRAAAV</sequence>
<protein>
    <submittedName>
        <fullName evidence="2">Uncharacterized protein</fullName>
    </submittedName>
</protein>
<evidence type="ECO:0000256" key="1">
    <source>
        <dbReference type="SAM" id="MobiDB-lite"/>
    </source>
</evidence>
<feature type="region of interest" description="Disordered" evidence="1">
    <location>
        <begin position="1"/>
        <end position="43"/>
    </location>
</feature>
<gene>
    <name evidence="2" type="ORF">P154DRAFT_70774</name>
</gene>
<evidence type="ECO:0000313" key="3">
    <source>
        <dbReference type="Proteomes" id="UP000799779"/>
    </source>
</evidence>
<name>A0A6A5VVR1_9PLEO</name>
<evidence type="ECO:0000313" key="2">
    <source>
        <dbReference type="EMBL" id="KAF1993470.1"/>
    </source>
</evidence>
<organism evidence="2 3">
    <name type="scientific">Amniculicola lignicola CBS 123094</name>
    <dbReference type="NCBI Taxonomy" id="1392246"/>
    <lineage>
        <taxon>Eukaryota</taxon>
        <taxon>Fungi</taxon>
        <taxon>Dikarya</taxon>
        <taxon>Ascomycota</taxon>
        <taxon>Pezizomycotina</taxon>
        <taxon>Dothideomycetes</taxon>
        <taxon>Pleosporomycetidae</taxon>
        <taxon>Pleosporales</taxon>
        <taxon>Amniculicolaceae</taxon>
        <taxon>Amniculicola</taxon>
    </lineage>
</organism>
<feature type="compositionally biased region" description="Polar residues" evidence="1">
    <location>
        <begin position="1"/>
        <end position="10"/>
    </location>
</feature>
<proteinExistence type="predicted"/>
<dbReference type="EMBL" id="ML977702">
    <property type="protein sequence ID" value="KAF1993470.1"/>
    <property type="molecule type" value="Genomic_DNA"/>
</dbReference>